<evidence type="ECO:0008006" key="3">
    <source>
        <dbReference type="Google" id="ProtNLM"/>
    </source>
</evidence>
<dbReference type="InterPro" id="IPR036689">
    <property type="entry name" value="ESAT-6-like_sf"/>
</dbReference>
<sequence>MTAPNPLVAKAPDAPGKLAGINLIEPAADAVSAVQRGDWAEAGINVLGAGIDALGFLTDPFGTLLSSAFSWFIEHVEPLKSMLDSLAGNPGVINQNAATWGNVADHLKKAGEEMARVVDADTAQWQGAAVAAYTPVAKLEAQGVKAAGIAAEGVGAALTGAGVAVATVRTIVRDLISMAMSELVQALIRWAAAALLTVGLATPGIIADGIRLIMKWAKKVSDWLDKIIKTMRSLSKVIDKIFEVLDKVKNALKAVTPKVVPKGLPADGTKIFTEAAENIATGAVNTTATGVVKNLPTEAAKVDDSPYATR</sequence>
<name>A0ABX1FCE2_9PSEU</name>
<protein>
    <recommendedName>
        <fullName evidence="3">Proteins of 100 residues with WXG</fullName>
    </recommendedName>
</protein>
<evidence type="ECO:0000313" key="2">
    <source>
        <dbReference type="Proteomes" id="UP001515943"/>
    </source>
</evidence>
<keyword evidence="2" id="KW-1185">Reference proteome</keyword>
<dbReference type="SUPFAM" id="SSF140453">
    <property type="entry name" value="EsxAB dimer-like"/>
    <property type="match status" value="1"/>
</dbReference>
<gene>
    <name evidence="1" type="ORF">FXN61_05745</name>
</gene>
<dbReference type="EMBL" id="VSRL01000013">
    <property type="protein sequence ID" value="NKE56356.1"/>
    <property type="molecule type" value="Genomic_DNA"/>
</dbReference>
<comment type="caution">
    <text evidence="1">The sequence shown here is derived from an EMBL/GenBank/DDBJ whole genome shotgun (WGS) entry which is preliminary data.</text>
</comment>
<organism evidence="1 2">
    <name type="scientific">Lentzea indica</name>
    <dbReference type="NCBI Taxonomy" id="2604800"/>
    <lineage>
        <taxon>Bacteria</taxon>
        <taxon>Bacillati</taxon>
        <taxon>Actinomycetota</taxon>
        <taxon>Actinomycetes</taxon>
        <taxon>Pseudonocardiales</taxon>
        <taxon>Pseudonocardiaceae</taxon>
        <taxon>Lentzea</taxon>
    </lineage>
</organism>
<accession>A0ABX1FCE2</accession>
<dbReference type="Proteomes" id="UP001515943">
    <property type="component" value="Unassembled WGS sequence"/>
</dbReference>
<dbReference type="RefSeq" id="WP_167970950.1">
    <property type="nucleotide sequence ID" value="NZ_VSRL01000013.1"/>
</dbReference>
<reference evidence="1 2" key="1">
    <citation type="submission" date="2019-08" db="EMBL/GenBank/DDBJ databases">
        <title>Lentzea from Indian Himalayas.</title>
        <authorList>
            <person name="Mandal S."/>
            <person name="Mallick Gupta A."/>
            <person name="Maiti P.K."/>
            <person name="Sarkar J."/>
            <person name="Mandal S."/>
        </authorList>
    </citation>
    <scope>NUCLEOTIDE SEQUENCE [LARGE SCALE GENOMIC DNA]</scope>
    <source>
        <strain evidence="1 2">PSKA42</strain>
    </source>
</reference>
<proteinExistence type="predicted"/>
<evidence type="ECO:0000313" key="1">
    <source>
        <dbReference type="EMBL" id="NKE56356.1"/>
    </source>
</evidence>